<dbReference type="Gene3D" id="3.30.450.20">
    <property type="entry name" value="PAS domain"/>
    <property type="match status" value="1"/>
</dbReference>
<reference evidence="9 10" key="1">
    <citation type="submission" date="2018-06" db="EMBL/GenBank/DDBJ databases">
        <title>Rhizobium wuzhouense sp. nov., isolated from roots of Oryza officinalis.</title>
        <authorList>
            <person name="Yuan T."/>
        </authorList>
    </citation>
    <scope>NUCLEOTIDE SEQUENCE [LARGE SCALE GENOMIC DNA]</scope>
    <source>
        <strain evidence="9 10">W44</strain>
    </source>
</reference>
<evidence type="ECO:0000256" key="4">
    <source>
        <dbReference type="ARBA" id="ARBA00022679"/>
    </source>
</evidence>
<keyword evidence="4" id="KW-0808">Transferase</keyword>
<gene>
    <name evidence="9" type="ORF">DMY87_19465</name>
</gene>
<organism evidence="9 10">
    <name type="scientific">Rhizobium wuzhouense</name>
    <dbReference type="NCBI Taxonomy" id="1986026"/>
    <lineage>
        <taxon>Bacteria</taxon>
        <taxon>Pseudomonadati</taxon>
        <taxon>Pseudomonadota</taxon>
        <taxon>Alphaproteobacteria</taxon>
        <taxon>Hyphomicrobiales</taxon>
        <taxon>Rhizobiaceae</taxon>
        <taxon>Rhizobium/Agrobacterium group</taxon>
        <taxon>Rhizobium</taxon>
    </lineage>
</organism>
<comment type="catalytic activity">
    <reaction evidence="1">
        <text>ATP + protein L-histidine = ADP + protein N-phospho-L-histidine.</text>
        <dbReference type="EC" id="2.7.13.3"/>
    </reaction>
</comment>
<comment type="caution">
    <text evidence="9">The sequence shown here is derived from an EMBL/GenBank/DDBJ whole genome shotgun (WGS) entry which is preliminary data.</text>
</comment>
<name>A0ABX5NMS5_9HYPH</name>
<keyword evidence="7" id="KW-0067">ATP-binding</keyword>
<evidence type="ECO:0000256" key="3">
    <source>
        <dbReference type="ARBA" id="ARBA00022553"/>
    </source>
</evidence>
<keyword evidence="6" id="KW-0418">Kinase</keyword>
<dbReference type="Pfam" id="PF08448">
    <property type="entry name" value="PAS_4"/>
    <property type="match status" value="1"/>
</dbReference>
<dbReference type="InterPro" id="IPR035965">
    <property type="entry name" value="PAS-like_dom_sf"/>
</dbReference>
<dbReference type="Proteomes" id="UP000247536">
    <property type="component" value="Unassembled WGS sequence"/>
</dbReference>
<proteinExistence type="predicted"/>
<dbReference type="SUPFAM" id="SSF55785">
    <property type="entry name" value="PYP-like sensor domain (PAS domain)"/>
    <property type="match status" value="1"/>
</dbReference>
<dbReference type="SMART" id="SM00911">
    <property type="entry name" value="HWE_HK"/>
    <property type="match status" value="1"/>
</dbReference>
<dbReference type="PANTHER" id="PTHR41523">
    <property type="entry name" value="TWO-COMPONENT SYSTEM SENSOR PROTEIN"/>
    <property type="match status" value="1"/>
</dbReference>
<evidence type="ECO:0000256" key="5">
    <source>
        <dbReference type="ARBA" id="ARBA00022741"/>
    </source>
</evidence>
<evidence type="ECO:0000259" key="8">
    <source>
        <dbReference type="SMART" id="SM00911"/>
    </source>
</evidence>
<keyword evidence="3" id="KW-0597">Phosphoprotein</keyword>
<keyword evidence="10" id="KW-1185">Reference proteome</keyword>
<dbReference type="InterPro" id="IPR013656">
    <property type="entry name" value="PAS_4"/>
</dbReference>
<dbReference type="InterPro" id="IPR036890">
    <property type="entry name" value="HATPase_C_sf"/>
</dbReference>
<dbReference type="Gene3D" id="3.30.565.10">
    <property type="entry name" value="Histidine kinase-like ATPase, C-terminal domain"/>
    <property type="match status" value="1"/>
</dbReference>
<dbReference type="PANTHER" id="PTHR41523:SF7">
    <property type="entry name" value="HISTIDINE KINASE"/>
    <property type="match status" value="1"/>
</dbReference>
<dbReference type="EMBL" id="QJRY01000008">
    <property type="protein sequence ID" value="PYB70663.1"/>
    <property type="molecule type" value="Genomic_DNA"/>
</dbReference>
<dbReference type="EC" id="2.7.13.3" evidence="2"/>
<evidence type="ECO:0000313" key="9">
    <source>
        <dbReference type="EMBL" id="PYB70663.1"/>
    </source>
</evidence>
<evidence type="ECO:0000256" key="7">
    <source>
        <dbReference type="ARBA" id="ARBA00022840"/>
    </source>
</evidence>
<evidence type="ECO:0000313" key="10">
    <source>
        <dbReference type="Proteomes" id="UP000247536"/>
    </source>
</evidence>
<evidence type="ECO:0000256" key="2">
    <source>
        <dbReference type="ARBA" id="ARBA00012438"/>
    </source>
</evidence>
<dbReference type="InterPro" id="IPR011102">
    <property type="entry name" value="Sig_transdc_His_kinase_HWE"/>
</dbReference>
<feature type="domain" description="Signal transduction histidine kinase HWE region" evidence="8">
    <location>
        <begin position="162"/>
        <end position="242"/>
    </location>
</feature>
<sequence>MTVSATQSSGTSSAPVESMNSELAAADPQLVGNDALLAAVLGGCGDCIKVLDLEGRLQFMSEGGKRVMEVDDFAPLKGCPWPDFWEGQGNVAARQAVEAAVAGKPTRFFGEASTVKGNNRFWDVQVFPIIKPDGTPSHILSISKDISETVEARQRLELLNGELQHRIKNTLAMVTAIARQTLKGDDIADRREAFTGRLQALANANDLITSKTLQDAPIRAVIENALRPHLQSEERFSLSGDDLDLPAKHAVSMALAMHELATNATKYGALASTGGRVDIRWHVDREAENAEEAFEFVWQESGGPPVEAPTMEGFGSKLISRVLAADFGGHVSVDFHPTGLVCTMKAPLPQQVG</sequence>
<evidence type="ECO:0000256" key="1">
    <source>
        <dbReference type="ARBA" id="ARBA00000085"/>
    </source>
</evidence>
<protein>
    <recommendedName>
        <fullName evidence="2">histidine kinase</fullName>
        <ecNumber evidence="2">2.7.13.3</ecNumber>
    </recommendedName>
</protein>
<evidence type="ECO:0000256" key="6">
    <source>
        <dbReference type="ARBA" id="ARBA00022777"/>
    </source>
</evidence>
<accession>A0ABX5NMS5</accession>
<dbReference type="Pfam" id="PF07536">
    <property type="entry name" value="HWE_HK"/>
    <property type="match status" value="1"/>
</dbReference>
<dbReference type="RefSeq" id="WP_110793314.1">
    <property type="nucleotide sequence ID" value="NZ_QJRY01000008.1"/>
</dbReference>
<keyword evidence="5" id="KW-0547">Nucleotide-binding</keyword>